<dbReference type="GO" id="GO:0003724">
    <property type="term" value="F:RNA helicase activity"/>
    <property type="evidence" value="ECO:0007669"/>
    <property type="project" value="UniProtKB-EC"/>
</dbReference>
<comment type="subcellular location">
    <subcellularLocation>
        <location evidence="1">Nucleus</location>
        <location evidence="1">Nucleolus</location>
    </subcellularLocation>
</comment>
<comment type="similarity">
    <text evidence="2">Belongs to the DEAD box helicase family. DDX5/DBP2 subfamily.</text>
</comment>
<feature type="region of interest" description="Disordered" evidence="14">
    <location>
        <begin position="1"/>
        <end position="78"/>
    </location>
</feature>
<dbReference type="GO" id="GO:0003676">
    <property type="term" value="F:nucleic acid binding"/>
    <property type="evidence" value="ECO:0007669"/>
    <property type="project" value="InterPro"/>
</dbReference>
<dbReference type="Pfam" id="PF00270">
    <property type="entry name" value="DEAD"/>
    <property type="match status" value="1"/>
</dbReference>
<feature type="compositionally biased region" description="Basic and acidic residues" evidence="14">
    <location>
        <begin position="62"/>
        <end position="78"/>
    </location>
</feature>
<keyword evidence="4" id="KW-0690">Ribosome biogenesis</keyword>
<dbReference type="Gene3D" id="3.40.50.300">
    <property type="entry name" value="P-loop containing nucleotide triphosphate hydrolases"/>
    <property type="match status" value="2"/>
</dbReference>
<evidence type="ECO:0000256" key="14">
    <source>
        <dbReference type="SAM" id="MobiDB-lite"/>
    </source>
</evidence>
<dbReference type="InterPro" id="IPR027417">
    <property type="entry name" value="P-loop_NTPase"/>
</dbReference>
<dbReference type="EMBL" id="KC513608">
    <property type="protein sequence ID" value="AGE95536.1"/>
    <property type="molecule type" value="Genomic_DNA"/>
</dbReference>
<evidence type="ECO:0000256" key="1">
    <source>
        <dbReference type="ARBA" id="ARBA00004604"/>
    </source>
</evidence>
<feature type="domain" description="Helicase C-terminal" evidence="16">
    <location>
        <begin position="303"/>
        <end position="474"/>
    </location>
</feature>
<protein>
    <recommendedName>
        <fullName evidence="3">RNA helicase</fullName>
        <ecNumber evidence="3">3.6.4.13</ecNumber>
    </recommendedName>
</protein>
<dbReference type="InterPro" id="IPR044742">
    <property type="entry name" value="DEAD/DEAH_RhlB"/>
</dbReference>
<dbReference type="PANTHER" id="PTHR47958">
    <property type="entry name" value="ATP-DEPENDENT RNA HELICASE DBP3"/>
    <property type="match status" value="1"/>
</dbReference>
<evidence type="ECO:0000256" key="3">
    <source>
        <dbReference type="ARBA" id="ARBA00012552"/>
    </source>
</evidence>
<evidence type="ECO:0000256" key="2">
    <source>
        <dbReference type="ARBA" id="ARBA00009334"/>
    </source>
</evidence>
<keyword evidence="10" id="KW-0539">Nucleus</keyword>
<dbReference type="CDD" id="cd00268">
    <property type="entry name" value="DEADc"/>
    <property type="match status" value="1"/>
</dbReference>
<keyword evidence="13" id="KW-0175">Coiled coil</keyword>
<evidence type="ECO:0000256" key="4">
    <source>
        <dbReference type="ARBA" id="ARBA00022517"/>
    </source>
</evidence>
<keyword evidence="5" id="KW-0698">rRNA processing</keyword>
<dbReference type="InterPro" id="IPR014001">
    <property type="entry name" value="Helicase_ATP-bd"/>
</dbReference>
<comment type="function">
    <text evidence="11">ATP-dependent RNA helicase required for 60S ribosomal subunit synthesis. Involved in efficient pre-rRNA processing, predominantly at site A3, which is necessary for the normal formation of 25S and 5.8S rRNAs.</text>
</comment>
<evidence type="ECO:0000256" key="9">
    <source>
        <dbReference type="ARBA" id="ARBA00022840"/>
    </source>
</evidence>
<evidence type="ECO:0000313" key="17">
    <source>
        <dbReference type="EMBL" id="AGE95536.1"/>
    </source>
</evidence>
<evidence type="ECO:0000256" key="12">
    <source>
        <dbReference type="RuleBase" id="RU000492"/>
    </source>
</evidence>
<reference evidence="17" key="1">
    <citation type="journal article" date="2013" name="Eukaryot. Cell">
        <title>Extremely Reduced Levels of Heterozygosity in the Vertebrate Pathogen Encephalitozoon cuniculi.</title>
        <authorList>
            <person name="Selman M."/>
            <person name="Sak B."/>
            <person name="Kvac M."/>
            <person name="Farinelli L."/>
            <person name="Weiss L.M."/>
            <person name="Corradi N."/>
        </authorList>
    </citation>
    <scope>NUCLEOTIDE SEQUENCE</scope>
</reference>
<keyword evidence="7 12" id="KW-0378">Hydrolase</keyword>
<dbReference type="VEuPathDB" id="MicrosporidiaDB:AEWR_020620"/>
<dbReference type="InterPro" id="IPR011545">
    <property type="entry name" value="DEAD/DEAH_box_helicase_dom"/>
</dbReference>
<dbReference type="InterPro" id="IPR001650">
    <property type="entry name" value="Helicase_C-like"/>
</dbReference>
<evidence type="ECO:0000256" key="13">
    <source>
        <dbReference type="SAM" id="Coils"/>
    </source>
</evidence>
<accession>M1KJZ1</accession>
<dbReference type="VEuPathDB" id="MicrosporidiaDB:AEWQ_020610"/>
<dbReference type="InterPro" id="IPR000629">
    <property type="entry name" value="RNA-helicase_DEAD-box_CS"/>
</dbReference>
<dbReference type="Pfam" id="PF00271">
    <property type="entry name" value="Helicase_C"/>
    <property type="match status" value="1"/>
</dbReference>
<evidence type="ECO:0000256" key="7">
    <source>
        <dbReference type="ARBA" id="ARBA00022801"/>
    </source>
</evidence>
<evidence type="ECO:0000259" key="16">
    <source>
        <dbReference type="PROSITE" id="PS51194"/>
    </source>
</evidence>
<evidence type="ECO:0000256" key="5">
    <source>
        <dbReference type="ARBA" id="ARBA00022552"/>
    </source>
</evidence>
<sequence>MNSELSAAGESGRNRSIGVDRGRPSKRLLWANNDSGGQRSSGSKNSKDRNGPPKSSSSNDKSQGDRKPLAGQKVKDPDSVAVADGDIKVVTSEKVKTLSSFKDLCSPLLIKALGKEYSAPTIIQKYCIPSLVDGRNLICRAPTGMGKTMCFLIPIIERHRQMKKPQACIISPTRELCEQIRVEASKLVAGSRIRVVSIYGKKQDLPSYSGVDIVVATPGRLIDLLHRKKVDLSEIRMFVLDEADKLLDMGFEMPIREIHGFVPKNTQTCLFSATYSPKLTRMINYFLPEDKVSIEISSETLKNIRQEIVEVRNKKKMLLNILKGPDINLKGSWRMEVQPDKVLVFVERKSECGEVEKVLKKSGILCVSLHGDKEQADRDEALKGFRNGRFPVMVATSVAARGIDIKDVKLVINYDIPKDIKEYIHRIGRTGREGKSGKSISFYDGGMTADLKKALVEVLRESKNAVPPFLTGASDEDFNARFERLKVTADKEMSDDEEVGLWG</sequence>
<evidence type="ECO:0000256" key="10">
    <source>
        <dbReference type="ARBA" id="ARBA00023242"/>
    </source>
</evidence>
<evidence type="ECO:0000256" key="8">
    <source>
        <dbReference type="ARBA" id="ARBA00022806"/>
    </source>
</evidence>
<dbReference type="AlphaFoldDB" id="M1KJZ1"/>
<dbReference type="CDD" id="cd18787">
    <property type="entry name" value="SF2_C_DEAD"/>
    <property type="match status" value="1"/>
</dbReference>
<feature type="coiled-coil region" evidence="13">
    <location>
        <begin position="294"/>
        <end position="321"/>
    </location>
</feature>
<dbReference type="SMART" id="SM00487">
    <property type="entry name" value="DEXDc"/>
    <property type="match status" value="1"/>
</dbReference>
<dbReference type="PROSITE" id="PS51192">
    <property type="entry name" value="HELICASE_ATP_BIND_1"/>
    <property type="match status" value="1"/>
</dbReference>
<dbReference type="SUPFAM" id="SSF52540">
    <property type="entry name" value="P-loop containing nucleoside triphosphate hydrolases"/>
    <property type="match status" value="1"/>
</dbReference>
<evidence type="ECO:0000259" key="15">
    <source>
        <dbReference type="PROSITE" id="PS51192"/>
    </source>
</evidence>
<feature type="compositionally biased region" description="Polar residues" evidence="14">
    <location>
        <begin position="32"/>
        <end position="44"/>
    </location>
</feature>
<gene>
    <name evidence="17" type="ORF">ECU02_0670</name>
</gene>
<dbReference type="GO" id="GO:0005524">
    <property type="term" value="F:ATP binding"/>
    <property type="evidence" value="ECO:0007669"/>
    <property type="project" value="UniProtKB-KW"/>
</dbReference>
<keyword evidence="8 12" id="KW-0347">Helicase</keyword>
<evidence type="ECO:0000256" key="6">
    <source>
        <dbReference type="ARBA" id="ARBA00022741"/>
    </source>
</evidence>
<keyword evidence="9 12" id="KW-0067">ATP-binding</keyword>
<organism evidence="17">
    <name type="scientific">Encephalitozoon cuniculi</name>
    <name type="common">Microsporidian parasite</name>
    <dbReference type="NCBI Taxonomy" id="6035"/>
    <lineage>
        <taxon>Eukaryota</taxon>
        <taxon>Fungi</taxon>
        <taxon>Fungi incertae sedis</taxon>
        <taxon>Microsporidia</taxon>
        <taxon>Unikaryonidae</taxon>
        <taxon>Encephalitozoon</taxon>
    </lineage>
</organism>
<dbReference type="VEuPathDB" id="MicrosporidiaDB:M970_020620"/>
<feature type="domain" description="Helicase ATP-binding" evidence="15">
    <location>
        <begin position="128"/>
        <end position="293"/>
    </location>
</feature>
<dbReference type="PROSITE" id="PS00039">
    <property type="entry name" value="DEAD_ATP_HELICASE"/>
    <property type="match status" value="1"/>
</dbReference>
<dbReference type="VEuPathDB" id="MicrosporidiaDB:AEWD_020640"/>
<keyword evidence="6 12" id="KW-0547">Nucleotide-binding</keyword>
<dbReference type="PROSITE" id="PS51194">
    <property type="entry name" value="HELICASE_CTER"/>
    <property type="match status" value="1"/>
</dbReference>
<proteinExistence type="inferred from homology"/>
<dbReference type="VEuPathDB" id="MicrosporidiaDB:ECU02_0670"/>
<dbReference type="EC" id="3.6.4.13" evidence="3"/>
<dbReference type="GO" id="GO:0016787">
    <property type="term" value="F:hydrolase activity"/>
    <property type="evidence" value="ECO:0007669"/>
    <property type="project" value="UniProtKB-KW"/>
</dbReference>
<dbReference type="SMART" id="SM00490">
    <property type="entry name" value="HELICc"/>
    <property type="match status" value="1"/>
</dbReference>
<evidence type="ECO:0000256" key="11">
    <source>
        <dbReference type="ARBA" id="ARBA00037449"/>
    </source>
</evidence>
<name>M1KJZ1_ENCCN</name>